<proteinExistence type="predicted"/>
<dbReference type="EMBL" id="GGEC01028859">
    <property type="protein sequence ID" value="MBX09343.1"/>
    <property type="molecule type" value="Transcribed_RNA"/>
</dbReference>
<keyword evidence="1" id="KW-1133">Transmembrane helix</keyword>
<keyword evidence="1" id="KW-0812">Transmembrane</keyword>
<evidence type="ECO:0000256" key="1">
    <source>
        <dbReference type="SAM" id="Phobius"/>
    </source>
</evidence>
<name>A0A2P2KUH2_RHIMU</name>
<sequence length="35" mass="4031">MISASRLKSVDFYRSLYSLFFFDTLTTSFSLSLSV</sequence>
<keyword evidence="1" id="KW-0472">Membrane</keyword>
<organism evidence="2">
    <name type="scientific">Rhizophora mucronata</name>
    <name type="common">Asiatic mangrove</name>
    <dbReference type="NCBI Taxonomy" id="61149"/>
    <lineage>
        <taxon>Eukaryota</taxon>
        <taxon>Viridiplantae</taxon>
        <taxon>Streptophyta</taxon>
        <taxon>Embryophyta</taxon>
        <taxon>Tracheophyta</taxon>
        <taxon>Spermatophyta</taxon>
        <taxon>Magnoliopsida</taxon>
        <taxon>eudicotyledons</taxon>
        <taxon>Gunneridae</taxon>
        <taxon>Pentapetalae</taxon>
        <taxon>rosids</taxon>
        <taxon>fabids</taxon>
        <taxon>Malpighiales</taxon>
        <taxon>Rhizophoraceae</taxon>
        <taxon>Rhizophora</taxon>
    </lineage>
</organism>
<reference evidence="2" key="1">
    <citation type="submission" date="2018-02" db="EMBL/GenBank/DDBJ databases">
        <title>Rhizophora mucronata_Transcriptome.</title>
        <authorList>
            <person name="Meera S.P."/>
            <person name="Sreeshan A."/>
            <person name="Augustine A."/>
        </authorList>
    </citation>
    <scope>NUCLEOTIDE SEQUENCE</scope>
    <source>
        <tissue evidence="2">Leaf</tissue>
    </source>
</reference>
<accession>A0A2P2KUH2</accession>
<dbReference type="AlphaFoldDB" id="A0A2P2KUH2"/>
<feature type="transmembrane region" description="Helical" evidence="1">
    <location>
        <begin position="12"/>
        <end position="33"/>
    </location>
</feature>
<evidence type="ECO:0000313" key="2">
    <source>
        <dbReference type="EMBL" id="MBX09343.1"/>
    </source>
</evidence>
<protein>
    <submittedName>
        <fullName evidence="2">Uncharacterized protein</fullName>
    </submittedName>
</protein>